<keyword evidence="7 10" id="KW-0012">Acyltransferase</keyword>
<evidence type="ECO:0000256" key="3">
    <source>
        <dbReference type="ARBA" id="ARBA00022679"/>
    </source>
</evidence>
<dbReference type="SUPFAM" id="SSF56317">
    <property type="entry name" value="Carbon-nitrogen hydrolase"/>
    <property type="match status" value="1"/>
</dbReference>
<dbReference type="InterPro" id="IPR045378">
    <property type="entry name" value="LNT_N"/>
</dbReference>
<dbReference type="InterPro" id="IPR036526">
    <property type="entry name" value="C-N_Hydrolase_sf"/>
</dbReference>
<dbReference type="RefSeq" id="WP_280883410.1">
    <property type="nucleotide sequence ID" value="NZ_JARXVH010000045.1"/>
</dbReference>
<keyword evidence="6 8" id="KW-0472">Membrane</keyword>
<evidence type="ECO:0000256" key="7">
    <source>
        <dbReference type="ARBA" id="ARBA00023315"/>
    </source>
</evidence>
<reference evidence="10 11" key="1">
    <citation type="submission" date="2023-04" db="EMBL/GenBank/DDBJ databases">
        <title>Forest soil microbial communities from Buena Vista Peninsula, Colon Province, Panama.</title>
        <authorList>
            <person name="Bouskill N."/>
        </authorList>
    </citation>
    <scope>NUCLEOTIDE SEQUENCE [LARGE SCALE GENOMIC DNA]</scope>
    <source>
        <strain evidence="10 11">GGS1</strain>
    </source>
</reference>
<gene>
    <name evidence="10" type="ORF">M2283_010176</name>
</gene>
<feature type="transmembrane region" description="Helical" evidence="8">
    <location>
        <begin position="150"/>
        <end position="168"/>
    </location>
</feature>
<feature type="transmembrane region" description="Helical" evidence="8">
    <location>
        <begin position="71"/>
        <end position="94"/>
    </location>
</feature>
<evidence type="ECO:0000313" key="11">
    <source>
        <dbReference type="Proteomes" id="UP001160499"/>
    </source>
</evidence>
<dbReference type="PANTHER" id="PTHR38686">
    <property type="entry name" value="APOLIPOPROTEIN N-ACYLTRANSFERASE"/>
    <property type="match status" value="1"/>
</dbReference>
<dbReference type="EMBL" id="JARXVH010000045">
    <property type="protein sequence ID" value="MDH6222824.1"/>
    <property type="molecule type" value="Genomic_DNA"/>
</dbReference>
<proteinExistence type="predicted"/>
<evidence type="ECO:0000256" key="1">
    <source>
        <dbReference type="ARBA" id="ARBA00004651"/>
    </source>
</evidence>
<dbReference type="Proteomes" id="UP001160499">
    <property type="component" value="Unassembled WGS sequence"/>
</dbReference>
<organism evidence="10 11">
    <name type="scientific">Streptomyces pseudovenezuelae</name>
    <dbReference type="NCBI Taxonomy" id="67350"/>
    <lineage>
        <taxon>Bacteria</taxon>
        <taxon>Bacillati</taxon>
        <taxon>Actinomycetota</taxon>
        <taxon>Actinomycetes</taxon>
        <taxon>Kitasatosporales</taxon>
        <taxon>Streptomycetaceae</taxon>
        <taxon>Streptomyces</taxon>
        <taxon>Streptomyces aurantiacus group</taxon>
    </lineage>
</organism>
<feature type="transmembrane region" description="Helical" evidence="8">
    <location>
        <begin position="180"/>
        <end position="197"/>
    </location>
</feature>
<sequence length="472" mass="51040">MAVIVSTFLSSVLLLFSTGLHPLPWLTWLAPLPVLWLAPRAGARVACCAAGLAWLLGQSRMWPYFLDTLEMPLPAAGAVILGQALVFALLTWAYRRLLLNGRPLTAAAAVPAGWVTLEYVLSLSLPHGAWLSLAYTQASVLPVLQTASLTGPWGITFLVMGFPAALAVATTPKVRGRGRVLVVAAVVLALPLGYGTWRLSRPHPITSARVALLDTDRPNDTIDLATTAGRRLLDRYVTRIRALPRSTSTVVLPEKTFAADERTLPVLTGPLRRTAAEHNQDIVVGLVLDRAGTSYNAALGFRAHGGEPVLYFKHHLIPGAEGDLEPGGGLTFVAPGHGLIICKDLDFPALVRDYRNHGATALLAPAWDFTEDGWLHSRMALTRGVENGLTVARTSRAGRLTVSDSNGRVLAERVTGHDDFTTVTADLPTPARPTVYDRFGDWFAWLCMLLLVPVAIGRWRSQRSPGSPHEEQ</sequence>
<name>A0ABT6M5B4_9ACTN</name>
<comment type="caution">
    <text evidence="10">The sequence shown here is derived from an EMBL/GenBank/DDBJ whole genome shotgun (WGS) entry which is preliminary data.</text>
</comment>
<evidence type="ECO:0000256" key="6">
    <source>
        <dbReference type="ARBA" id="ARBA00023136"/>
    </source>
</evidence>
<evidence type="ECO:0000256" key="5">
    <source>
        <dbReference type="ARBA" id="ARBA00022989"/>
    </source>
</evidence>
<dbReference type="EC" id="2.3.1.269" evidence="10"/>
<keyword evidence="3 10" id="KW-0808">Transferase</keyword>
<evidence type="ECO:0000256" key="8">
    <source>
        <dbReference type="SAM" id="Phobius"/>
    </source>
</evidence>
<comment type="subcellular location">
    <subcellularLocation>
        <location evidence="1">Cell membrane</location>
        <topology evidence="1">Multi-pass membrane protein</topology>
    </subcellularLocation>
</comment>
<feature type="transmembrane region" description="Helical" evidence="8">
    <location>
        <begin position="106"/>
        <end position="130"/>
    </location>
</feature>
<evidence type="ECO:0000256" key="4">
    <source>
        <dbReference type="ARBA" id="ARBA00022692"/>
    </source>
</evidence>
<keyword evidence="4 8" id="KW-0812">Transmembrane</keyword>
<dbReference type="InterPro" id="IPR003010">
    <property type="entry name" value="C-N_Hydrolase"/>
</dbReference>
<dbReference type="InterPro" id="IPR004563">
    <property type="entry name" value="Apolipo_AcylTrfase"/>
</dbReference>
<evidence type="ECO:0000256" key="2">
    <source>
        <dbReference type="ARBA" id="ARBA00022475"/>
    </source>
</evidence>
<feature type="domain" description="CN hydrolase" evidence="9">
    <location>
        <begin position="208"/>
        <end position="429"/>
    </location>
</feature>
<evidence type="ECO:0000313" key="10">
    <source>
        <dbReference type="EMBL" id="MDH6222824.1"/>
    </source>
</evidence>
<keyword evidence="2" id="KW-1003">Cell membrane</keyword>
<evidence type="ECO:0000259" key="9">
    <source>
        <dbReference type="PROSITE" id="PS50263"/>
    </source>
</evidence>
<keyword evidence="11" id="KW-1185">Reference proteome</keyword>
<dbReference type="PANTHER" id="PTHR38686:SF1">
    <property type="entry name" value="APOLIPOPROTEIN N-ACYLTRANSFERASE"/>
    <property type="match status" value="1"/>
</dbReference>
<dbReference type="Pfam" id="PF20154">
    <property type="entry name" value="LNT_N"/>
    <property type="match status" value="1"/>
</dbReference>
<keyword evidence="5 8" id="KW-1133">Transmembrane helix</keyword>
<accession>A0ABT6M5B4</accession>
<dbReference type="GO" id="GO:0016746">
    <property type="term" value="F:acyltransferase activity"/>
    <property type="evidence" value="ECO:0007669"/>
    <property type="project" value="UniProtKB-KW"/>
</dbReference>
<protein>
    <submittedName>
        <fullName evidence="10">Apolipoprotein N-acyltransferase</fullName>
        <ecNumber evidence="10">2.3.1.269</ecNumber>
    </submittedName>
</protein>
<dbReference type="Gene3D" id="3.60.110.10">
    <property type="entry name" value="Carbon-nitrogen hydrolase"/>
    <property type="match status" value="1"/>
</dbReference>
<dbReference type="Pfam" id="PF00795">
    <property type="entry name" value="CN_hydrolase"/>
    <property type="match status" value="1"/>
</dbReference>
<dbReference type="PROSITE" id="PS50263">
    <property type="entry name" value="CN_HYDROLASE"/>
    <property type="match status" value="1"/>
</dbReference>